<keyword evidence="3" id="KW-1185">Reference proteome</keyword>
<reference evidence="2 3" key="1">
    <citation type="submission" date="2019-11" db="EMBL/GenBank/DDBJ databases">
        <title>Draft genome sequences of five Paenibacillus species of dairy origin.</title>
        <authorList>
            <person name="Olajide A.M."/>
            <person name="Chen S."/>
            <person name="Lapointe G."/>
        </authorList>
    </citation>
    <scope>NUCLEOTIDE SEQUENCE [LARGE SCALE GENOMIC DNA]</scope>
    <source>
        <strain evidence="2 3">2CS3</strain>
    </source>
</reference>
<feature type="domain" description="ABM" evidence="1">
    <location>
        <begin position="2"/>
        <end position="93"/>
    </location>
</feature>
<dbReference type="InterPro" id="IPR011008">
    <property type="entry name" value="Dimeric_a/b-barrel"/>
</dbReference>
<comment type="caution">
    <text evidence="2">The sequence shown here is derived from an EMBL/GenBank/DDBJ whole genome shotgun (WGS) entry which is preliminary data.</text>
</comment>
<name>A0A7X2ZCC0_9BACL</name>
<sequence length="99" mass="11784">MIMEVATLQVKPGLASEFESSFRQASKIITGMRGYIHHELHKCLETDNKYVLLVRWQTLKDHTVSFRQSPEYEQWKSLLHPYYDPYPTVEHYIDIKLDL</sequence>
<accession>A0A7X2ZCC0</accession>
<dbReference type="SUPFAM" id="SSF54909">
    <property type="entry name" value="Dimeric alpha+beta barrel"/>
    <property type="match status" value="1"/>
</dbReference>
<dbReference type="EMBL" id="WNZX01000010">
    <property type="protein sequence ID" value="MUG71588.1"/>
    <property type="molecule type" value="Genomic_DNA"/>
</dbReference>
<dbReference type="RefSeq" id="WP_127605517.1">
    <property type="nucleotide sequence ID" value="NZ_JARTHJ010000112.1"/>
</dbReference>
<evidence type="ECO:0000313" key="3">
    <source>
        <dbReference type="Proteomes" id="UP000450917"/>
    </source>
</evidence>
<evidence type="ECO:0000259" key="1">
    <source>
        <dbReference type="PROSITE" id="PS51725"/>
    </source>
</evidence>
<dbReference type="InterPro" id="IPR007138">
    <property type="entry name" value="ABM_dom"/>
</dbReference>
<dbReference type="GO" id="GO:0004497">
    <property type="term" value="F:monooxygenase activity"/>
    <property type="evidence" value="ECO:0007669"/>
    <property type="project" value="UniProtKB-KW"/>
</dbReference>
<dbReference type="PROSITE" id="PS51725">
    <property type="entry name" value="ABM"/>
    <property type="match status" value="1"/>
</dbReference>
<protein>
    <submittedName>
        <fullName evidence="2">Antibiotic biosynthesis monooxygenase</fullName>
    </submittedName>
</protein>
<dbReference type="Gene3D" id="3.30.70.100">
    <property type="match status" value="1"/>
</dbReference>
<gene>
    <name evidence="2" type="ORF">GNP93_13005</name>
</gene>
<keyword evidence="2" id="KW-0503">Monooxygenase</keyword>
<dbReference type="Proteomes" id="UP000450917">
    <property type="component" value="Unassembled WGS sequence"/>
</dbReference>
<dbReference type="Pfam" id="PF03992">
    <property type="entry name" value="ABM"/>
    <property type="match status" value="1"/>
</dbReference>
<organism evidence="2 3">
    <name type="scientific">Paenibacillus validus</name>
    <dbReference type="NCBI Taxonomy" id="44253"/>
    <lineage>
        <taxon>Bacteria</taxon>
        <taxon>Bacillati</taxon>
        <taxon>Bacillota</taxon>
        <taxon>Bacilli</taxon>
        <taxon>Bacillales</taxon>
        <taxon>Paenibacillaceae</taxon>
        <taxon>Paenibacillus</taxon>
    </lineage>
</organism>
<keyword evidence="2" id="KW-0560">Oxidoreductase</keyword>
<proteinExistence type="predicted"/>
<evidence type="ECO:0000313" key="2">
    <source>
        <dbReference type="EMBL" id="MUG71588.1"/>
    </source>
</evidence>
<dbReference type="AlphaFoldDB" id="A0A7X2ZCC0"/>